<keyword evidence="1" id="KW-0472">Membrane</keyword>
<organism evidence="2 3">
    <name type="scientific">Schistosoma japonicum</name>
    <name type="common">Blood fluke</name>
    <dbReference type="NCBI Taxonomy" id="6182"/>
    <lineage>
        <taxon>Eukaryota</taxon>
        <taxon>Metazoa</taxon>
        <taxon>Spiralia</taxon>
        <taxon>Lophotrochozoa</taxon>
        <taxon>Platyhelminthes</taxon>
        <taxon>Trematoda</taxon>
        <taxon>Digenea</taxon>
        <taxon>Strigeidida</taxon>
        <taxon>Schistosomatoidea</taxon>
        <taxon>Schistosomatidae</taxon>
        <taxon>Schistosoma</taxon>
    </lineage>
</organism>
<reference evidence="2 3" key="1">
    <citation type="submission" date="2019-03" db="EMBL/GenBank/DDBJ databases">
        <title>An improved genome assembly of the fluke Schistosoma japonicum.</title>
        <authorList>
            <person name="Hu W."/>
            <person name="Luo F."/>
            <person name="Yin M."/>
            <person name="Mo X."/>
            <person name="Sun C."/>
            <person name="Wu Q."/>
            <person name="Zhu B."/>
            <person name="Xiang M."/>
            <person name="Wang J."/>
            <person name="Wang Y."/>
            <person name="Zhang T."/>
            <person name="Xu B."/>
            <person name="Zheng H."/>
            <person name="Feng Z."/>
        </authorList>
    </citation>
    <scope>NUCLEOTIDE SEQUENCE [LARGE SCALE GENOMIC DNA]</scope>
    <source>
        <strain evidence="2">HuSjv2</strain>
        <tissue evidence="2">Worms</tissue>
    </source>
</reference>
<evidence type="ECO:0000256" key="1">
    <source>
        <dbReference type="SAM" id="Phobius"/>
    </source>
</evidence>
<comment type="caution">
    <text evidence="2">The sequence shown here is derived from an EMBL/GenBank/DDBJ whole genome shotgun (WGS) entry which is preliminary data.</text>
</comment>
<accession>A0A4Z2DFZ0</accession>
<keyword evidence="1" id="KW-1133">Transmembrane helix</keyword>
<proteinExistence type="predicted"/>
<dbReference type="EMBL" id="SKCS01000150">
    <property type="protein sequence ID" value="TNN15347.1"/>
    <property type="molecule type" value="Genomic_DNA"/>
</dbReference>
<dbReference type="EMBL" id="SKCS01000150">
    <property type="protein sequence ID" value="TNN15345.1"/>
    <property type="molecule type" value="Genomic_DNA"/>
</dbReference>
<sequence>MIRCNGFIYELLVIVFALSLQHITGKRYQPAYLATNKVGAATTTLMQDVTTSSTTPLSLQHITGKRYQPAYLATNKVGDDESTNTLRIVQERTTDMSFEWNKMYHEDFAHMTLGNDVKFDFDIAKDILNGEIGLLEVIGGPCEVVDYYAAGKYYWYWMTYEFQRYTMTYSLVPRITNVSIQTSSDLSSYVTWQHEASSSCKSSHTTIVFRGNSTQPLEMFTAERNEDKFYLTDVTDVSGGQQVLILFNRLGKHFSLPTIGNIFFTIHVSIVLLCIRISVQNCAFVKLSS</sequence>
<feature type="transmembrane region" description="Helical" evidence="1">
    <location>
        <begin position="6"/>
        <end position="23"/>
    </location>
</feature>
<name>A0A4Z2DFZ0_SCHJA</name>
<evidence type="ECO:0000313" key="2">
    <source>
        <dbReference type="EMBL" id="TNN15345.1"/>
    </source>
</evidence>
<dbReference type="AlphaFoldDB" id="A0A4Z2DFZ0"/>
<evidence type="ECO:0000313" key="3">
    <source>
        <dbReference type="Proteomes" id="UP000311919"/>
    </source>
</evidence>
<keyword evidence="1" id="KW-0812">Transmembrane</keyword>
<gene>
    <name evidence="2" type="ORF">EWB00_001456</name>
</gene>
<feature type="transmembrane region" description="Helical" evidence="1">
    <location>
        <begin position="259"/>
        <end position="279"/>
    </location>
</feature>
<protein>
    <submittedName>
        <fullName evidence="2">Uncharacterized protein</fullName>
    </submittedName>
</protein>
<dbReference type="OrthoDB" id="6256410at2759"/>
<dbReference type="Proteomes" id="UP000311919">
    <property type="component" value="Unassembled WGS sequence"/>
</dbReference>
<keyword evidence="3" id="KW-1185">Reference proteome</keyword>